<keyword evidence="2" id="KW-1185">Reference proteome</keyword>
<accession>A0ABS8TDY0</accession>
<gene>
    <name evidence="1" type="ORF">HAX54_007271</name>
</gene>
<dbReference type="Proteomes" id="UP000823775">
    <property type="component" value="Unassembled WGS sequence"/>
</dbReference>
<dbReference type="EMBL" id="JACEIK010001372">
    <property type="protein sequence ID" value="MCD7468789.1"/>
    <property type="molecule type" value="Genomic_DNA"/>
</dbReference>
<organism evidence="1 2">
    <name type="scientific">Datura stramonium</name>
    <name type="common">Jimsonweed</name>
    <name type="synonym">Common thornapple</name>
    <dbReference type="NCBI Taxonomy" id="4076"/>
    <lineage>
        <taxon>Eukaryota</taxon>
        <taxon>Viridiplantae</taxon>
        <taxon>Streptophyta</taxon>
        <taxon>Embryophyta</taxon>
        <taxon>Tracheophyta</taxon>
        <taxon>Spermatophyta</taxon>
        <taxon>Magnoliopsida</taxon>
        <taxon>eudicotyledons</taxon>
        <taxon>Gunneridae</taxon>
        <taxon>Pentapetalae</taxon>
        <taxon>asterids</taxon>
        <taxon>lamiids</taxon>
        <taxon>Solanales</taxon>
        <taxon>Solanaceae</taxon>
        <taxon>Solanoideae</taxon>
        <taxon>Datureae</taxon>
        <taxon>Datura</taxon>
    </lineage>
</organism>
<reference evidence="1 2" key="1">
    <citation type="journal article" date="2021" name="BMC Genomics">
        <title>Datura genome reveals duplications of psychoactive alkaloid biosynthetic genes and high mutation rate following tissue culture.</title>
        <authorList>
            <person name="Rajewski A."/>
            <person name="Carter-House D."/>
            <person name="Stajich J."/>
            <person name="Litt A."/>
        </authorList>
    </citation>
    <scope>NUCLEOTIDE SEQUENCE [LARGE SCALE GENOMIC DNA]</scope>
    <source>
        <strain evidence="1">AR-01</strain>
    </source>
</reference>
<evidence type="ECO:0000313" key="1">
    <source>
        <dbReference type="EMBL" id="MCD7468789.1"/>
    </source>
</evidence>
<sequence>MLTDREQAWVIEDTKTLMKGSLRFVAKYWWTVVQLRLIPTQADNQLTLMELYWWLASSRYVDISKVCDEANPIAKGRSQSSIFGGSIFLDMPKGSTLIEVPALMDKGASTSADFAAIEANIPTAPSTASVSTIPPAIRPLLKPFVAKSIAAAPAPILEVIQVLHGQMDDIVERVNELLSYDDEEGIAERAPKRERYEMKKALQCYHEEMHMVGKVGASISRVVESVEHTGDYDPEGEYQTLIGVFGISVAIIDGTSIEGTTTGDVPTVPTST</sequence>
<name>A0ABS8TDY0_DATST</name>
<evidence type="ECO:0000313" key="2">
    <source>
        <dbReference type="Proteomes" id="UP000823775"/>
    </source>
</evidence>
<comment type="caution">
    <text evidence="1">The sequence shown here is derived from an EMBL/GenBank/DDBJ whole genome shotgun (WGS) entry which is preliminary data.</text>
</comment>
<proteinExistence type="predicted"/>
<protein>
    <submittedName>
        <fullName evidence="1">Uncharacterized protein</fullName>
    </submittedName>
</protein>